<evidence type="ECO:0000313" key="3">
    <source>
        <dbReference type="Proteomes" id="UP001140076"/>
    </source>
</evidence>
<dbReference type="Proteomes" id="UP001140076">
    <property type="component" value="Unassembled WGS sequence"/>
</dbReference>
<organism evidence="2 3">
    <name type="scientific">Streptomonospora mangrovi</name>
    <dbReference type="NCBI Taxonomy" id="2883123"/>
    <lineage>
        <taxon>Bacteria</taxon>
        <taxon>Bacillati</taxon>
        <taxon>Actinomycetota</taxon>
        <taxon>Actinomycetes</taxon>
        <taxon>Streptosporangiales</taxon>
        <taxon>Nocardiopsidaceae</taxon>
        <taxon>Streptomonospora</taxon>
    </lineage>
</organism>
<sequence>MIVVTGATGQLGRLVVDHLLRRGVPAGEVVAAVRAPERAAGLAARGVVVREADYDRPDTLAPAFAGADKLLFVSSSGPDDLRVPQHRAVVEAAQAAGAGLVAYTSIVNAGANPLSLARVHRATEKFLAASGLPTVLVRNNWYTENRTAGLAAAVEHGAIAGSAGAGRIASASRADFAEAAAVVLTSDVAAGAVYELTGDTAWSLPEFAAEVSAASGREVAYTDLPPERYADLLAGAGVPGFMVEALVDADVRTAEGALAHVTTDLSDLLGRPTTPLAETVAEALKG</sequence>
<name>A0A9X3NNX4_9ACTN</name>
<dbReference type="PANTHER" id="PTHR47129:SF1">
    <property type="entry name" value="NMRA-LIKE DOMAIN-CONTAINING PROTEIN"/>
    <property type="match status" value="1"/>
</dbReference>
<dbReference type="Pfam" id="PF13460">
    <property type="entry name" value="NAD_binding_10"/>
    <property type="match status" value="1"/>
</dbReference>
<comment type="caution">
    <text evidence="2">The sequence shown here is derived from an EMBL/GenBank/DDBJ whole genome shotgun (WGS) entry which is preliminary data.</text>
</comment>
<dbReference type="InterPro" id="IPR036291">
    <property type="entry name" value="NAD(P)-bd_dom_sf"/>
</dbReference>
<dbReference type="RefSeq" id="WP_270074090.1">
    <property type="nucleotide sequence ID" value="NZ_JAJAQC010000042.1"/>
</dbReference>
<proteinExistence type="predicted"/>
<gene>
    <name evidence="2" type="ORF">LG943_21335</name>
</gene>
<dbReference type="Gene3D" id="3.40.50.720">
    <property type="entry name" value="NAD(P)-binding Rossmann-like Domain"/>
    <property type="match status" value="1"/>
</dbReference>
<dbReference type="AlphaFoldDB" id="A0A9X3NNX4"/>
<dbReference type="SUPFAM" id="SSF51735">
    <property type="entry name" value="NAD(P)-binding Rossmann-fold domains"/>
    <property type="match status" value="1"/>
</dbReference>
<dbReference type="PANTHER" id="PTHR47129">
    <property type="entry name" value="QUINONE OXIDOREDUCTASE 2"/>
    <property type="match status" value="1"/>
</dbReference>
<feature type="domain" description="NAD(P)-binding" evidence="1">
    <location>
        <begin position="6"/>
        <end position="186"/>
    </location>
</feature>
<reference evidence="2" key="1">
    <citation type="submission" date="2021-10" db="EMBL/GenBank/DDBJ databases">
        <title>Streptomonospora sp. nov., isolated from mangrove soil.</title>
        <authorList>
            <person name="Chen X."/>
            <person name="Ge X."/>
            <person name="Liu W."/>
        </authorList>
    </citation>
    <scope>NUCLEOTIDE SEQUENCE</scope>
    <source>
        <strain evidence="2">S1-112</strain>
    </source>
</reference>
<keyword evidence="3" id="KW-1185">Reference proteome</keyword>
<accession>A0A9X3NNX4</accession>
<dbReference type="EMBL" id="JAJAQC010000042">
    <property type="protein sequence ID" value="MDA0566837.1"/>
    <property type="molecule type" value="Genomic_DNA"/>
</dbReference>
<protein>
    <submittedName>
        <fullName evidence="2">SDR family oxidoreductase</fullName>
    </submittedName>
</protein>
<evidence type="ECO:0000313" key="2">
    <source>
        <dbReference type="EMBL" id="MDA0566837.1"/>
    </source>
</evidence>
<dbReference type="InterPro" id="IPR016040">
    <property type="entry name" value="NAD(P)-bd_dom"/>
</dbReference>
<dbReference type="Gene3D" id="3.90.25.10">
    <property type="entry name" value="UDP-galactose 4-epimerase, domain 1"/>
    <property type="match status" value="1"/>
</dbReference>
<dbReference type="CDD" id="cd05269">
    <property type="entry name" value="TMR_SDR_a"/>
    <property type="match status" value="1"/>
</dbReference>
<dbReference type="InterPro" id="IPR052718">
    <property type="entry name" value="NmrA-type_oxidoreductase"/>
</dbReference>
<evidence type="ECO:0000259" key="1">
    <source>
        <dbReference type="Pfam" id="PF13460"/>
    </source>
</evidence>